<feature type="domain" description="BZIP" evidence="8">
    <location>
        <begin position="133"/>
        <end position="196"/>
    </location>
</feature>
<dbReference type="GO" id="GO:0005634">
    <property type="term" value="C:nucleus"/>
    <property type="evidence" value="ECO:0007669"/>
    <property type="project" value="UniProtKB-SubCell"/>
</dbReference>
<sequence>MAANAGPRASRVVHHHPPSNLSDSQQGIGYDSEQCRSSDSDDDSDSGLGSREVPEYNMPSAPSVMPVQTPLTLAMGQNHLQLSMAVPGMAPNSTAGMAQQQQQQQFRHAGQPPPGNQSNQSARKRNTSSDDKERKRLKRLLRNRVSAQQARERKKAYLTDLEVRAKELEARNAQLEEKLTTLQRENFMLRQVVKNTTLKKQPGAGAGGSGVGGMGGPQGGGVLA</sequence>
<name>A0A388L325_CHABU</name>
<dbReference type="EMBL" id="BFEA01000250">
    <property type="protein sequence ID" value="GBG76658.1"/>
    <property type="molecule type" value="Genomic_DNA"/>
</dbReference>
<dbReference type="CDD" id="cd14704">
    <property type="entry name" value="bZIP_HY5-like"/>
    <property type="match status" value="1"/>
</dbReference>
<comment type="similarity">
    <text evidence="2">Belongs to the bZIP family.</text>
</comment>
<evidence type="ECO:0000256" key="4">
    <source>
        <dbReference type="ARBA" id="ARBA00023125"/>
    </source>
</evidence>
<protein>
    <recommendedName>
        <fullName evidence="8">BZIP domain-containing protein</fullName>
    </recommendedName>
</protein>
<proteinExistence type="inferred from homology"/>
<dbReference type="InterPro" id="IPR044280">
    <property type="entry name" value="Hac1/HY5"/>
</dbReference>
<evidence type="ECO:0000256" key="1">
    <source>
        <dbReference type="ARBA" id="ARBA00004123"/>
    </source>
</evidence>
<feature type="compositionally biased region" description="Gly residues" evidence="7">
    <location>
        <begin position="204"/>
        <end position="224"/>
    </location>
</feature>
<evidence type="ECO:0000313" key="9">
    <source>
        <dbReference type="EMBL" id="GBG76658.1"/>
    </source>
</evidence>
<dbReference type="GO" id="GO:0010218">
    <property type="term" value="P:response to far red light"/>
    <property type="evidence" value="ECO:0007669"/>
    <property type="project" value="TreeGrafter"/>
</dbReference>
<dbReference type="Gene3D" id="1.20.5.490">
    <property type="entry name" value="Single helix bin"/>
    <property type="match status" value="1"/>
</dbReference>
<evidence type="ECO:0000256" key="3">
    <source>
        <dbReference type="ARBA" id="ARBA00023015"/>
    </source>
</evidence>
<accession>A0A388L325</accession>
<evidence type="ECO:0000259" key="8">
    <source>
        <dbReference type="PROSITE" id="PS50217"/>
    </source>
</evidence>
<evidence type="ECO:0000256" key="7">
    <source>
        <dbReference type="SAM" id="MobiDB-lite"/>
    </source>
</evidence>
<dbReference type="PANTHER" id="PTHR46714:SF6">
    <property type="entry name" value="TRANSCRIPTIONAL ACTIVATOR HAC1"/>
    <property type="match status" value="1"/>
</dbReference>
<evidence type="ECO:0000256" key="5">
    <source>
        <dbReference type="ARBA" id="ARBA00023163"/>
    </source>
</evidence>
<dbReference type="AlphaFoldDB" id="A0A388L325"/>
<organism evidence="9 10">
    <name type="scientific">Chara braunii</name>
    <name type="common">Braun's stonewort</name>
    <dbReference type="NCBI Taxonomy" id="69332"/>
    <lineage>
        <taxon>Eukaryota</taxon>
        <taxon>Viridiplantae</taxon>
        <taxon>Streptophyta</taxon>
        <taxon>Charophyceae</taxon>
        <taxon>Charales</taxon>
        <taxon>Characeae</taxon>
        <taxon>Chara</taxon>
    </lineage>
</organism>
<dbReference type="PRINTS" id="PR00041">
    <property type="entry name" value="LEUZIPPRCREB"/>
</dbReference>
<dbReference type="GO" id="GO:0010099">
    <property type="term" value="P:regulation of photomorphogenesis"/>
    <property type="evidence" value="ECO:0007669"/>
    <property type="project" value="TreeGrafter"/>
</dbReference>
<evidence type="ECO:0000256" key="2">
    <source>
        <dbReference type="ARBA" id="ARBA00007163"/>
    </source>
</evidence>
<reference evidence="9 10" key="1">
    <citation type="journal article" date="2018" name="Cell">
        <title>The Chara Genome: Secondary Complexity and Implications for Plant Terrestrialization.</title>
        <authorList>
            <person name="Nishiyama T."/>
            <person name="Sakayama H."/>
            <person name="Vries J.D."/>
            <person name="Buschmann H."/>
            <person name="Saint-Marcoux D."/>
            <person name="Ullrich K.K."/>
            <person name="Haas F.B."/>
            <person name="Vanderstraeten L."/>
            <person name="Becker D."/>
            <person name="Lang D."/>
            <person name="Vosolsobe S."/>
            <person name="Rombauts S."/>
            <person name="Wilhelmsson P.K.I."/>
            <person name="Janitza P."/>
            <person name="Kern R."/>
            <person name="Heyl A."/>
            <person name="Rumpler F."/>
            <person name="Villalobos L.I.A.C."/>
            <person name="Clay J.M."/>
            <person name="Skokan R."/>
            <person name="Toyoda A."/>
            <person name="Suzuki Y."/>
            <person name="Kagoshima H."/>
            <person name="Schijlen E."/>
            <person name="Tajeshwar N."/>
            <person name="Catarino B."/>
            <person name="Hetherington A.J."/>
            <person name="Saltykova A."/>
            <person name="Bonnot C."/>
            <person name="Breuninger H."/>
            <person name="Symeonidi A."/>
            <person name="Radhakrishnan G.V."/>
            <person name="Van Nieuwerburgh F."/>
            <person name="Deforce D."/>
            <person name="Chang C."/>
            <person name="Karol K.G."/>
            <person name="Hedrich R."/>
            <person name="Ulvskov P."/>
            <person name="Glockner G."/>
            <person name="Delwiche C.F."/>
            <person name="Petrasek J."/>
            <person name="Van de Peer Y."/>
            <person name="Friml J."/>
            <person name="Beilby M."/>
            <person name="Dolan L."/>
            <person name="Kohara Y."/>
            <person name="Sugano S."/>
            <person name="Fujiyama A."/>
            <person name="Delaux P.-M."/>
            <person name="Quint M."/>
            <person name="TheiBen G."/>
            <person name="Hagemann M."/>
            <person name="Harholt J."/>
            <person name="Dunand C."/>
            <person name="Zachgo S."/>
            <person name="Langdale J."/>
            <person name="Maumus F."/>
            <person name="Straeten D.V.D."/>
            <person name="Gould S.B."/>
            <person name="Rensing S.A."/>
        </authorList>
    </citation>
    <scope>NUCLEOTIDE SEQUENCE [LARGE SCALE GENOMIC DNA]</scope>
    <source>
        <strain evidence="9 10">S276</strain>
    </source>
</reference>
<dbReference type="GO" id="GO:0010114">
    <property type="term" value="P:response to red light"/>
    <property type="evidence" value="ECO:0007669"/>
    <property type="project" value="TreeGrafter"/>
</dbReference>
<gene>
    <name evidence="9" type="ORF">CBR_g22875</name>
</gene>
<keyword evidence="6" id="KW-0539">Nucleus</keyword>
<dbReference type="PROSITE" id="PS00036">
    <property type="entry name" value="BZIP_BASIC"/>
    <property type="match status" value="1"/>
</dbReference>
<dbReference type="PANTHER" id="PTHR46714">
    <property type="entry name" value="TRANSCRIPTIONAL ACTIVATOR HAC1"/>
    <property type="match status" value="1"/>
</dbReference>
<comment type="caution">
    <text evidence="9">The sequence shown here is derived from an EMBL/GenBank/DDBJ whole genome shotgun (WGS) entry which is preliminary data.</text>
</comment>
<evidence type="ECO:0000256" key="6">
    <source>
        <dbReference type="ARBA" id="ARBA00023242"/>
    </source>
</evidence>
<dbReference type="GO" id="GO:0003677">
    <property type="term" value="F:DNA binding"/>
    <property type="evidence" value="ECO:0007669"/>
    <property type="project" value="UniProtKB-KW"/>
</dbReference>
<dbReference type="GO" id="GO:0010017">
    <property type="term" value="P:red or far-red light signaling pathway"/>
    <property type="evidence" value="ECO:0007669"/>
    <property type="project" value="TreeGrafter"/>
</dbReference>
<keyword evidence="3" id="KW-0805">Transcription regulation</keyword>
<dbReference type="InterPro" id="IPR004827">
    <property type="entry name" value="bZIP"/>
</dbReference>
<evidence type="ECO:0000313" key="10">
    <source>
        <dbReference type="Proteomes" id="UP000265515"/>
    </source>
</evidence>
<dbReference type="STRING" id="69332.A0A388L325"/>
<dbReference type="Gramene" id="GBG76658">
    <property type="protein sequence ID" value="GBG76658"/>
    <property type="gene ID" value="CBR_g22875"/>
</dbReference>
<dbReference type="Pfam" id="PF00170">
    <property type="entry name" value="bZIP_1"/>
    <property type="match status" value="1"/>
</dbReference>
<feature type="region of interest" description="Disordered" evidence="7">
    <location>
        <begin position="87"/>
        <end position="153"/>
    </location>
</feature>
<dbReference type="OrthoDB" id="674948at2759"/>
<feature type="region of interest" description="Disordered" evidence="7">
    <location>
        <begin position="1"/>
        <end position="67"/>
    </location>
</feature>
<comment type="subcellular location">
    <subcellularLocation>
        <location evidence="1">Nucleus</location>
    </subcellularLocation>
</comment>
<dbReference type="PROSITE" id="PS50217">
    <property type="entry name" value="BZIP"/>
    <property type="match status" value="1"/>
</dbReference>
<dbReference type="Proteomes" id="UP000265515">
    <property type="component" value="Unassembled WGS sequence"/>
</dbReference>
<dbReference type="GO" id="GO:0045944">
    <property type="term" value="P:positive regulation of transcription by RNA polymerase II"/>
    <property type="evidence" value="ECO:0007669"/>
    <property type="project" value="InterPro"/>
</dbReference>
<keyword evidence="4" id="KW-0238">DNA-binding</keyword>
<dbReference type="GO" id="GO:0000981">
    <property type="term" value="F:DNA-binding transcription factor activity, RNA polymerase II-specific"/>
    <property type="evidence" value="ECO:0007669"/>
    <property type="project" value="InterPro"/>
</dbReference>
<dbReference type="InterPro" id="IPR046347">
    <property type="entry name" value="bZIP_sf"/>
</dbReference>
<keyword evidence="5" id="KW-0804">Transcription</keyword>
<dbReference type="SMART" id="SM00338">
    <property type="entry name" value="BRLZ"/>
    <property type="match status" value="1"/>
</dbReference>
<keyword evidence="10" id="KW-1185">Reference proteome</keyword>
<feature type="region of interest" description="Disordered" evidence="7">
    <location>
        <begin position="200"/>
        <end position="224"/>
    </location>
</feature>
<dbReference type="SUPFAM" id="SSF57959">
    <property type="entry name" value="Leucine zipper domain"/>
    <property type="match status" value="1"/>
</dbReference>